<feature type="compositionally biased region" description="Basic and acidic residues" evidence="4">
    <location>
        <begin position="1"/>
        <end position="10"/>
    </location>
</feature>
<dbReference type="InterPro" id="IPR001680">
    <property type="entry name" value="WD40_rpt"/>
</dbReference>
<dbReference type="Proteomes" id="UP001144313">
    <property type="component" value="Unassembled WGS sequence"/>
</dbReference>
<evidence type="ECO:0000313" key="7">
    <source>
        <dbReference type="EMBL" id="GLI42994.1"/>
    </source>
</evidence>
<dbReference type="SUPFAM" id="SSF50978">
    <property type="entry name" value="WD40 repeat-like"/>
    <property type="match status" value="1"/>
</dbReference>
<keyword evidence="5" id="KW-0812">Transmembrane</keyword>
<evidence type="ECO:0000313" key="8">
    <source>
        <dbReference type="Proteomes" id="UP001144313"/>
    </source>
</evidence>
<dbReference type="PROSITE" id="PS00678">
    <property type="entry name" value="WD_REPEATS_1"/>
    <property type="match status" value="1"/>
</dbReference>
<evidence type="ECO:0000259" key="6">
    <source>
        <dbReference type="Pfam" id="PF20703"/>
    </source>
</evidence>
<dbReference type="InterPro" id="IPR019775">
    <property type="entry name" value="WD40_repeat_CS"/>
</dbReference>
<dbReference type="InterPro" id="IPR049052">
    <property type="entry name" value="nSTAND1"/>
</dbReference>
<feature type="repeat" description="WD" evidence="3">
    <location>
        <begin position="914"/>
        <end position="948"/>
    </location>
</feature>
<dbReference type="PROSITE" id="PS50082">
    <property type="entry name" value="WD_REPEATS_2"/>
    <property type="match status" value="2"/>
</dbReference>
<sequence>MSPEARHENSDTTPNAGGHPLPEAFGQAQQGLRSAVHRAPRKLVSGARPVVLGLLCASAFAPVAAAAIGAGVPVSSAIGVIGGVGGGLITQFVSECLDRLKLERPGKDPVVSDIEARLADDLTAVLESQAAEAVQLEQGFAAMMRNIDGTAHAMGAALGTGNRALAENLELQLRGIELLEGMRESQVRQEAGQRVLLEEVRNQGVLVEAIWRRETGDAGSRPAASSPWQGNPYLGLYPFEESHAQVFFGRRVVTADLLRRADEHHRSGQMLMVTGASGSGKSSLLRAGFAHAFKQSGFASVPGSKRWPFLVMRPEGDPLRSLAIAVAGMVGFGAAELESALRAAPDRFGSEVEVAVRKAGGDDSTRLVLVVDQFEELFTAGAASGVQQAFIDALGSMACTGTGSGDTRPPALVMLGMRGDFVDRCAEFELLGPALRQLFVLGSMSREEMRQAVTGPAKEAGIAIEVGLVDDILDDARDSSGDDSRSAGALPLLSEALRQMLEQGDGQWLTRARYEAVGFISGAVRNNAEQAHERLSDRQQAVAQGLFRHLTTFDSGKATRRAEGRGRLLELLGPEVDAVIEAFTRKRLLVIGGRGIETEASVEIAHECMYTRWKRLHGWIEADRESLARRSLLRDATAEWRLRGGDTSLLFQGSRLKDIVDEKRTVWDRDPLKYPLNQEELDFLEASERFRRRRSRMRQALVSGLASLTAVSVTLAALVFNSNQDLTAERNQALSKELAAESEALRGNEGELAMLLAAAAWRLHETDEAFAAMTDAVNDPSVGLLSNDRMGTPAAVAFSPDGSRLAGLGENGVVAIWSTATWEVEVLDDLAQGGGYADVEFSPDGTRLAANSKEGVKIWDLDSSEVVQQFGPAFSHDVTFSADGSMLAVADGDSLGVWDLQDAKEIARFEGYYMTSAAFSTDGSTLITGTGDGVVSQWAIDSGDLAATDTLGDIGQAEVWTSHDDPAYTAACSDLGCSILDSEGHWEPWLQGQAVKPAASSDATTVAAIHGTYGALALWDGESGRLLVQLPMDHVRNLSFQPGDTILAGVVGEGIRLWDTAKVASVPWAFTLPEGTASPTTLESARDSAAVMGVNSGATMVWEVPTEEDLEVPPSAIFPEIFGYAIAMHPSGSMVAGNPEAEETGRIELLDVRTGQVIDELDDGGGPAIDLEFSADGSMLAVGRLDTDTTSHDTDEVVVWSVATGQTLLRIPTGAGEVGFSPDGKSLITVDSDGRIHLWNVDSGKRSDTLEGGMGLPYDLKFNNDGSVLAAATTNGLAQWDIDSGAAVGPAVVHLQGHDLAGDLSFSPDDRFVAFMIAEELVFWDRTLGRQIASESVDLPWYSKDVTFVADEWKVAVVTDEGANIFDVGFLEDPYAAVCEQAGRHLTREEWKTYLRKIDYGSIEVCT</sequence>
<comment type="caution">
    <text evidence="7">The sequence shown here is derived from an EMBL/GenBank/DDBJ whole genome shotgun (WGS) entry which is preliminary data.</text>
</comment>
<evidence type="ECO:0000256" key="4">
    <source>
        <dbReference type="SAM" id="MobiDB-lite"/>
    </source>
</evidence>
<dbReference type="Gene3D" id="3.40.50.300">
    <property type="entry name" value="P-loop containing nucleotide triphosphate hydrolases"/>
    <property type="match status" value="1"/>
</dbReference>
<organism evidence="7 8">
    <name type="scientific">Glycomyces algeriensis</name>
    <dbReference type="NCBI Taxonomy" id="256037"/>
    <lineage>
        <taxon>Bacteria</taxon>
        <taxon>Bacillati</taxon>
        <taxon>Actinomycetota</taxon>
        <taxon>Actinomycetes</taxon>
        <taxon>Glycomycetales</taxon>
        <taxon>Glycomycetaceae</taxon>
        <taxon>Glycomyces</taxon>
    </lineage>
</organism>
<evidence type="ECO:0000256" key="5">
    <source>
        <dbReference type="SAM" id="Phobius"/>
    </source>
</evidence>
<accession>A0A9W6G843</accession>
<keyword evidence="5" id="KW-1133">Transmembrane helix</keyword>
<keyword evidence="2" id="KW-0677">Repeat</keyword>
<gene>
    <name evidence="7" type="ORF">GALLR39Z86_28440</name>
</gene>
<feature type="repeat" description="WD" evidence="3">
    <location>
        <begin position="1218"/>
        <end position="1249"/>
    </location>
</feature>
<dbReference type="SMART" id="SM00320">
    <property type="entry name" value="WD40"/>
    <property type="match status" value="8"/>
</dbReference>
<dbReference type="InterPro" id="IPR036322">
    <property type="entry name" value="WD40_repeat_dom_sf"/>
</dbReference>
<keyword evidence="8" id="KW-1185">Reference proteome</keyword>
<feature type="domain" description="Novel STAND NTPase 1" evidence="6">
    <location>
        <begin position="232"/>
        <end position="645"/>
    </location>
</feature>
<evidence type="ECO:0000256" key="3">
    <source>
        <dbReference type="PROSITE-ProRule" id="PRU00221"/>
    </source>
</evidence>
<keyword evidence="1 3" id="KW-0853">WD repeat</keyword>
<dbReference type="PANTHER" id="PTHR19879">
    <property type="entry name" value="TRANSCRIPTION INITIATION FACTOR TFIID"/>
    <property type="match status" value="1"/>
</dbReference>
<dbReference type="SUPFAM" id="SSF52540">
    <property type="entry name" value="P-loop containing nucleoside triphosphate hydrolases"/>
    <property type="match status" value="1"/>
</dbReference>
<evidence type="ECO:0000256" key="1">
    <source>
        <dbReference type="ARBA" id="ARBA00022574"/>
    </source>
</evidence>
<name>A0A9W6G843_9ACTN</name>
<dbReference type="Pfam" id="PF00400">
    <property type="entry name" value="WD40"/>
    <property type="match status" value="2"/>
</dbReference>
<evidence type="ECO:0000256" key="2">
    <source>
        <dbReference type="ARBA" id="ARBA00022737"/>
    </source>
</evidence>
<keyword evidence="5" id="KW-0472">Membrane</keyword>
<dbReference type="Pfam" id="PF20703">
    <property type="entry name" value="nSTAND1"/>
    <property type="match status" value="1"/>
</dbReference>
<feature type="region of interest" description="Disordered" evidence="4">
    <location>
        <begin position="1"/>
        <end position="30"/>
    </location>
</feature>
<dbReference type="PANTHER" id="PTHR19879:SF9">
    <property type="entry name" value="TRANSCRIPTION INITIATION FACTOR TFIID SUBUNIT 5"/>
    <property type="match status" value="1"/>
</dbReference>
<feature type="transmembrane region" description="Helical" evidence="5">
    <location>
        <begin position="50"/>
        <end position="71"/>
    </location>
</feature>
<dbReference type="InterPro" id="IPR015943">
    <property type="entry name" value="WD40/YVTN_repeat-like_dom_sf"/>
</dbReference>
<dbReference type="Gene3D" id="2.130.10.10">
    <property type="entry name" value="YVTN repeat-like/Quinoprotein amine dehydrogenase"/>
    <property type="match status" value="5"/>
</dbReference>
<reference evidence="7" key="1">
    <citation type="submission" date="2022-12" db="EMBL/GenBank/DDBJ databases">
        <title>Reference genome sequencing for broad-spectrum identification of bacterial and archaeal isolates by mass spectrometry.</title>
        <authorList>
            <person name="Sekiguchi Y."/>
            <person name="Tourlousse D.M."/>
        </authorList>
    </citation>
    <scope>NUCLEOTIDE SEQUENCE</scope>
    <source>
        <strain evidence="7">LLR39Z86</strain>
    </source>
</reference>
<dbReference type="InterPro" id="IPR027417">
    <property type="entry name" value="P-loop_NTPase"/>
</dbReference>
<dbReference type="EMBL" id="BSDT01000001">
    <property type="protein sequence ID" value="GLI42994.1"/>
    <property type="molecule type" value="Genomic_DNA"/>
</dbReference>
<dbReference type="SUPFAM" id="SSF69322">
    <property type="entry name" value="Tricorn protease domain 2"/>
    <property type="match status" value="1"/>
</dbReference>
<protein>
    <recommendedName>
        <fullName evidence="6">Novel STAND NTPase 1 domain-containing protein</fullName>
    </recommendedName>
</protein>
<dbReference type="RefSeq" id="WP_270113324.1">
    <property type="nucleotide sequence ID" value="NZ_BAAAOL010000017.1"/>
</dbReference>
<proteinExistence type="predicted"/>